<name>A0ACB6UYY3_9ASCO</name>
<gene>
    <name evidence="1" type="ORF">D0Z00_004246</name>
</gene>
<reference evidence="1 2" key="1">
    <citation type="journal article" date="2020" name="Front. Microbiol.">
        <title>Phenotypic and Genetic Characterization of the Cheese Ripening Yeast Geotrichum candidum.</title>
        <authorList>
            <person name="Perkins V."/>
            <person name="Vignola S."/>
            <person name="Lessard M.H."/>
            <person name="Plante P.L."/>
            <person name="Corbeil J."/>
            <person name="Dugat-Bony E."/>
            <person name="Frenette M."/>
            <person name="Labrie S."/>
        </authorList>
    </citation>
    <scope>NUCLEOTIDE SEQUENCE [LARGE SCALE GENOMIC DNA]</scope>
    <source>
        <strain evidence="1 2">LMA-1147</strain>
    </source>
</reference>
<evidence type="ECO:0000313" key="2">
    <source>
        <dbReference type="Proteomes" id="UP000744676"/>
    </source>
</evidence>
<evidence type="ECO:0000313" key="1">
    <source>
        <dbReference type="EMBL" id="KAF5093106.1"/>
    </source>
</evidence>
<accession>A0ACB6UYY3</accession>
<dbReference type="EMBL" id="QVQA01000279">
    <property type="protein sequence ID" value="KAF5093106.1"/>
    <property type="molecule type" value="Genomic_DNA"/>
</dbReference>
<protein>
    <submittedName>
        <fullName evidence="1">Uncharacterized protein</fullName>
    </submittedName>
</protein>
<dbReference type="Proteomes" id="UP000744676">
    <property type="component" value="Unassembled WGS sequence"/>
</dbReference>
<organism evidence="1 2">
    <name type="scientific">Geotrichum galactomycetum</name>
    <dbReference type="NCBI Taxonomy" id="27317"/>
    <lineage>
        <taxon>Eukaryota</taxon>
        <taxon>Fungi</taxon>
        <taxon>Dikarya</taxon>
        <taxon>Ascomycota</taxon>
        <taxon>Saccharomycotina</taxon>
        <taxon>Dipodascomycetes</taxon>
        <taxon>Dipodascales</taxon>
        <taxon>Dipodascaceae</taxon>
        <taxon>Geotrichum</taxon>
    </lineage>
</organism>
<keyword evidence="2" id="KW-1185">Reference proteome</keyword>
<comment type="caution">
    <text evidence="1">The sequence shown here is derived from an EMBL/GenBank/DDBJ whole genome shotgun (WGS) entry which is preliminary data.</text>
</comment>
<sequence>MIFPKSYLLTSLLASVATAQEWGNFSGQVDSVKYVSEGLYALTSDITVSLAEGWSFVDIIGRNEGQISNKSIVYNSVDSKYYGKLAYTNNVTSDTSDQVCFPSVPIRISLNQEVDGSTSGRLINGNMYIGCIEKSRIASHSTSTASSTSDATSKAVSATTTVAASSSVTDVSTSAVVSTSSELTALPTLHPNVTSTHTGAEAPIQVNATSSSSTGVYGNKTLVTSYAPTGTGVKNVTATRAANVTGTGVVINQNNSGATTGISSVLTLGAIVLTFALLA</sequence>
<proteinExistence type="predicted"/>